<sequence>LGSADRFVGFAISIATMQLSKSAFMSDPRTITALRIAFSLSMLLQLAAAAYMRRRILAKNDKTVLRHKPEASLFNTGDTEEVETTVCDYDMAENNKMVKTILIQSVVLFIVHAKWHVTQPLFIQSFGFLRQLLFSPLYRTHIYGAKIIRPFEENMLFEAQPQDSSAAAEVEPEMTPSEKRKKKED</sequence>
<dbReference type="AlphaFoldDB" id="A0A1B6HUA3"/>
<dbReference type="Pfam" id="PF10032">
    <property type="entry name" value="Pho88"/>
    <property type="match status" value="1"/>
</dbReference>
<gene>
    <name evidence="3" type="ORF">g.2884</name>
</gene>
<feature type="transmembrane region" description="Helical" evidence="2">
    <location>
        <begin position="32"/>
        <end position="52"/>
    </location>
</feature>
<dbReference type="EMBL" id="GECU01029448">
    <property type="protein sequence ID" value="JAS78258.1"/>
    <property type="molecule type" value="Transcribed_RNA"/>
</dbReference>
<keyword evidence="2" id="KW-0472">Membrane</keyword>
<proteinExistence type="predicted"/>
<keyword evidence="2" id="KW-1133">Transmembrane helix</keyword>
<evidence type="ECO:0008006" key="4">
    <source>
        <dbReference type="Google" id="ProtNLM"/>
    </source>
</evidence>
<dbReference type="InterPro" id="IPR012098">
    <property type="entry name" value="SND3_fun"/>
</dbReference>
<name>A0A1B6HUA3_9HEMI</name>
<evidence type="ECO:0000256" key="2">
    <source>
        <dbReference type="SAM" id="Phobius"/>
    </source>
</evidence>
<protein>
    <recommendedName>
        <fullName evidence="4">Inorganic phosphate transporter</fullName>
    </recommendedName>
</protein>
<dbReference type="GO" id="GO:0005783">
    <property type="term" value="C:endoplasmic reticulum"/>
    <property type="evidence" value="ECO:0007669"/>
    <property type="project" value="InterPro"/>
</dbReference>
<dbReference type="PANTHER" id="PTHR28112:SF1">
    <property type="entry name" value="SRP-INDEPENDENT TARGETING PROTEIN 3"/>
    <property type="match status" value="1"/>
</dbReference>
<dbReference type="GO" id="GO:0005739">
    <property type="term" value="C:mitochondrion"/>
    <property type="evidence" value="ECO:0007669"/>
    <property type="project" value="TreeGrafter"/>
</dbReference>
<reference evidence="3" key="1">
    <citation type="submission" date="2015-11" db="EMBL/GenBank/DDBJ databases">
        <title>De novo transcriptome assembly of four potential Pierce s Disease insect vectors from Arizona vineyards.</title>
        <authorList>
            <person name="Tassone E.E."/>
        </authorList>
    </citation>
    <scope>NUCLEOTIDE SEQUENCE</scope>
</reference>
<organism evidence="3">
    <name type="scientific">Homalodisca liturata</name>
    <dbReference type="NCBI Taxonomy" id="320908"/>
    <lineage>
        <taxon>Eukaryota</taxon>
        <taxon>Metazoa</taxon>
        <taxon>Ecdysozoa</taxon>
        <taxon>Arthropoda</taxon>
        <taxon>Hexapoda</taxon>
        <taxon>Insecta</taxon>
        <taxon>Pterygota</taxon>
        <taxon>Neoptera</taxon>
        <taxon>Paraneoptera</taxon>
        <taxon>Hemiptera</taxon>
        <taxon>Auchenorrhyncha</taxon>
        <taxon>Membracoidea</taxon>
        <taxon>Cicadellidae</taxon>
        <taxon>Cicadellinae</taxon>
        <taxon>Proconiini</taxon>
        <taxon>Homalodisca</taxon>
    </lineage>
</organism>
<dbReference type="PANTHER" id="PTHR28112">
    <property type="entry name" value="SRP-INDEPENDENT TARGETING PROTEIN 3"/>
    <property type="match status" value="1"/>
</dbReference>
<evidence type="ECO:0000313" key="3">
    <source>
        <dbReference type="EMBL" id="JAS78258.1"/>
    </source>
</evidence>
<feature type="region of interest" description="Disordered" evidence="1">
    <location>
        <begin position="160"/>
        <end position="185"/>
    </location>
</feature>
<keyword evidence="2" id="KW-0812">Transmembrane</keyword>
<evidence type="ECO:0000256" key="1">
    <source>
        <dbReference type="SAM" id="MobiDB-lite"/>
    </source>
</evidence>
<feature type="non-terminal residue" evidence="3">
    <location>
        <position position="1"/>
    </location>
</feature>
<dbReference type="GO" id="GO:0045047">
    <property type="term" value="P:protein targeting to ER"/>
    <property type="evidence" value="ECO:0007669"/>
    <property type="project" value="InterPro"/>
</dbReference>
<accession>A0A1B6HUA3</accession>